<reference evidence="7" key="1">
    <citation type="submission" date="2023-03" db="EMBL/GenBank/DDBJ databases">
        <title>Actinorhabdospora filicis NBRC 111898.</title>
        <authorList>
            <person name="Ichikawa N."/>
            <person name="Sato H."/>
            <person name="Tonouchi N."/>
        </authorList>
    </citation>
    <scope>NUCLEOTIDE SEQUENCE</scope>
    <source>
        <strain evidence="7">NBRC 111898</strain>
    </source>
</reference>
<sequence length="324" mass="33261">MPLQRSGADMRTTRTLTAALAMAAALVLSACGSSGGDGDGGGDPAATRDVTDVTGAVVKVPAAPKKVIALSEQDLDGLLALGVTPAGTVNGRGQQAPPAYLGDKASGIKSVGSVAEPALDAINELEPDLILAGGVADEARLKALRDIAPTVVTYKPADDWKTAFNKAAEAVGKTDAAATWLQTYTSTVEATKTAIAKHVGESVSILRWNPDGPVIMLKDSFASLVVQETGLVRPATQQEPGFAHTDVLSLENLAKADGDWIFASTLQPGSAEALKQAKESPAFAALGAVKNERFTEVDGTLWTSRGGPLGALKVLEDLGKHLSA</sequence>
<dbReference type="Gene3D" id="3.40.50.1980">
    <property type="entry name" value="Nitrogenase molybdenum iron protein domain"/>
    <property type="match status" value="2"/>
</dbReference>
<comment type="similarity">
    <text evidence="2">Belongs to the bacterial solute-binding protein 8 family.</text>
</comment>
<organism evidence="7 8">
    <name type="scientific">Actinorhabdospora filicis</name>
    <dbReference type="NCBI Taxonomy" id="1785913"/>
    <lineage>
        <taxon>Bacteria</taxon>
        <taxon>Bacillati</taxon>
        <taxon>Actinomycetota</taxon>
        <taxon>Actinomycetes</taxon>
        <taxon>Micromonosporales</taxon>
        <taxon>Micromonosporaceae</taxon>
        <taxon>Actinorhabdospora</taxon>
    </lineage>
</organism>
<dbReference type="PROSITE" id="PS51257">
    <property type="entry name" value="PROKAR_LIPOPROTEIN"/>
    <property type="match status" value="1"/>
</dbReference>
<dbReference type="GO" id="GO:1901678">
    <property type="term" value="P:iron coordination entity transport"/>
    <property type="evidence" value="ECO:0007669"/>
    <property type="project" value="UniProtKB-ARBA"/>
</dbReference>
<dbReference type="PANTHER" id="PTHR30532:SF25">
    <property type="entry name" value="IRON(III) DICITRATE-BINDING PERIPLASMIC PROTEIN"/>
    <property type="match status" value="1"/>
</dbReference>
<evidence type="ECO:0000256" key="5">
    <source>
        <dbReference type="SAM" id="SignalP"/>
    </source>
</evidence>
<keyword evidence="3" id="KW-0813">Transport</keyword>
<dbReference type="CDD" id="cd01146">
    <property type="entry name" value="FhuD"/>
    <property type="match status" value="1"/>
</dbReference>
<protein>
    <submittedName>
        <fullName evidence="7">ABC transporter substrate-binding protein</fullName>
    </submittedName>
</protein>
<keyword evidence="8" id="KW-1185">Reference proteome</keyword>
<keyword evidence="4 5" id="KW-0732">Signal</keyword>
<evidence type="ECO:0000256" key="4">
    <source>
        <dbReference type="ARBA" id="ARBA00022729"/>
    </source>
</evidence>
<dbReference type="InterPro" id="IPR002491">
    <property type="entry name" value="ABC_transptr_periplasmic_BD"/>
</dbReference>
<evidence type="ECO:0000259" key="6">
    <source>
        <dbReference type="PROSITE" id="PS50983"/>
    </source>
</evidence>
<evidence type="ECO:0000313" key="8">
    <source>
        <dbReference type="Proteomes" id="UP001165079"/>
    </source>
</evidence>
<dbReference type="SUPFAM" id="SSF53807">
    <property type="entry name" value="Helical backbone' metal receptor"/>
    <property type="match status" value="1"/>
</dbReference>
<dbReference type="InterPro" id="IPR051313">
    <property type="entry name" value="Bact_iron-sidero_bind"/>
</dbReference>
<proteinExistence type="inferred from homology"/>
<evidence type="ECO:0000256" key="1">
    <source>
        <dbReference type="ARBA" id="ARBA00004196"/>
    </source>
</evidence>
<dbReference type="Proteomes" id="UP001165079">
    <property type="component" value="Unassembled WGS sequence"/>
</dbReference>
<dbReference type="PANTHER" id="PTHR30532">
    <property type="entry name" value="IRON III DICITRATE-BINDING PERIPLASMIC PROTEIN"/>
    <property type="match status" value="1"/>
</dbReference>
<evidence type="ECO:0000256" key="2">
    <source>
        <dbReference type="ARBA" id="ARBA00008814"/>
    </source>
</evidence>
<accession>A0A9W6SHT5</accession>
<dbReference type="PROSITE" id="PS50983">
    <property type="entry name" value="FE_B12_PBP"/>
    <property type="match status" value="1"/>
</dbReference>
<dbReference type="EMBL" id="BSTX01000001">
    <property type="protein sequence ID" value="GLZ76097.1"/>
    <property type="molecule type" value="Genomic_DNA"/>
</dbReference>
<feature type="domain" description="Fe/B12 periplasmic-binding" evidence="6">
    <location>
        <begin position="66"/>
        <end position="324"/>
    </location>
</feature>
<name>A0A9W6SHT5_9ACTN</name>
<dbReference type="Pfam" id="PF01497">
    <property type="entry name" value="Peripla_BP_2"/>
    <property type="match status" value="1"/>
</dbReference>
<comment type="caution">
    <text evidence="7">The sequence shown here is derived from an EMBL/GenBank/DDBJ whole genome shotgun (WGS) entry which is preliminary data.</text>
</comment>
<dbReference type="AlphaFoldDB" id="A0A9W6SHT5"/>
<dbReference type="GO" id="GO:0030288">
    <property type="term" value="C:outer membrane-bounded periplasmic space"/>
    <property type="evidence" value="ECO:0007669"/>
    <property type="project" value="TreeGrafter"/>
</dbReference>
<feature type="chain" id="PRO_5040767116" evidence="5">
    <location>
        <begin position="31"/>
        <end position="324"/>
    </location>
</feature>
<comment type="subcellular location">
    <subcellularLocation>
        <location evidence="1">Cell envelope</location>
    </subcellularLocation>
</comment>
<evidence type="ECO:0000313" key="7">
    <source>
        <dbReference type="EMBL" id="GLZ76097.1"/>
    </source>
</evidence>
<evidence type="ECO:0000256" key="3">
    <source>
        <dbReference type="ARBA" id="ARBA00022448"/>
    </source>
</evidence>
<gene>
    <name evidence="7" type="ORF">Afil01_09040</name>
</gene>
<feature type="signal peptide" evidence="5">
    <location>
        <begin position="1"/>
        <end position="30"/>
    </location>
</feature>